<evidence type="ECO:0000313" key="6">
    <source>
        <dbReference type="Proteomes" id="UP000234275"/>
    </source>
</evidence>
<dbReference type="Gene3D" id="1.25.40.10">
    <property type="entry name" value="Tetratricopeptide repeat domain"/>
    <property type="match status" value="1"/>
</dbReference>
<feature type="domain" description="F-box" evidence="4">
    <location>
        <begin position="136"/>
        <end position="183"/>
    </location>
</feature>
<dbReference type="GO" id="GO:0051879">
    <property type="term" value="F:Hsp90 protein binding"/>
    <property type="evidence" value="ECO:0007669"/>
    <property type="project" value="TreeGrafter"/>
</dbReference>
<evidence type="ECO:0000256" key="2">
    <source>
        <dbReference type="ARBA" id="ARBA00022803"/>
    </source>
</evidence>
<dbReference type="EMBL" id="MSFO01000004">
    <property type="protein sequence ID" value="PLB49609.1"/>
    <property type="molecule type" value="Genomic_DNA"/>
</dbReference>
<feature type="repeat" description="TPR" evidence="3">
    <location>
        <begin position="11"/>
        <end position="44"/>
    </location>
</feature>
<dbReference type="RefSeq" id="XP_024704911.1">
    <property type="nucleotide sequence ID" value="XM_024854747.1"/>
</dbReference>
<dbReference type="VEuPathDB" id="FungiDB:P170DRAFT_510138"/>
<evidence type="ECO:0000256" key="3">
    <source>
        <dbReference type="PROSITE-ProRule" id="PRU00339"/>
    </source>
</evidence>
<gene>
    <name evidence="5" type="ORF">P170DRAFT_510138</name>
</gene>
<evidence type="ECO:0000313" key="5">
    <source>
        <dbReference type="EMBL" id="PLB49609.1"/>
    </source>
</evidence>
<reference evidence="5 6" key="1">
    <citation type="submission" date="2016-12" db="EMBL/GenBank/DDBJ databases">
        <title>The genomes of Aspergillus section Nigri reveals drivers in fungal speciation.</title>
        <authorList>
            <consortium name="DOE Joint Genome Institute"/>
            <person name="Vesth T.C."/>
            <person name="Nybo J."/>
            <person name="Theobald S."/>
            <person name="Brandl J."/>
            <person name="Frisvad J.C."/>
            <person name="Nielsen K.F."/>
            <person name="Lyhne E.K."/>
            <person name="Kogle M.E."/>
            <person name="Kuo A."/>
            <person name="Riley R."/>
            <person name="Clum A."/>
            <person name="Nolan M."/>
            <person name="Lipzen A."/>
            <person name="Salamov A."/>
            <person name="Henrissat B."/>
            <person name="Wiebenga A."/>
            <person name="De Vries R.P."/>
            <person name="Grigoriev I.V."/>
            <person name="Mortensen U.H."/>
            <person name="Andersen M.R."/>
            <person name="Baker S.E."/>
        </authorList>
    </citation>
    <scope>NUCLEOTIDE SEQUENCE [LARGE SCALE GENOMIC DNA]</scope>
    <source>
        <strain evidence="5 6">IBT 23096</strain>
    </source>
</reference>
<dbReference type="SUPFAM" id="SSF52047">
    <property type="entry name" value="RNI-like"/>
    <property type="match status" value="1"/>
</dbReference>
<evidence type="ECO:0000256" key="1">
    <source>
        <dbReference type="ARBA" id="ARBA00022737"/>
    </source>
</evidence>
<dbReference type="InterPro" id="IPR001810">
    <property type="entry name" value="F-box_dom"/>
</dbReference>
<sequence>MGSLGVVRGEAAALQQHGQRLYQQGSFQAAIEAFTEALSVNDANHLDILDNRAATYTKLAQYDRALRDSRQMIKKDKHDYRGYLRCAKSLLLDNKPEKALEVYAYGLKVLPSVHPRRSLVAELHDKLREKMMAKCQDPFTVLPLELARLVIQDFDFKQLVAILRVSKGWNKFLSSMRDLWMELDFSIARGKIHWSSVRAHIRRSTAMLTKVTLKNISTPSTQRVLEFVSRCPKLEHLELMDPYSNQAVYTLFKGSKRLKTLVVSADTVVPQEYLAKFLASLPLLERIEVYKTKSSPQSKAEWPSKLPHLRSITLGSIEPSRPTGHVPALYIPRREHPSIPYPLANLEELRLDSNPEVFVPYPPAFNPLDLQRLKKLDLSGIFIGDEFALPSSLEYLRIRGGAGAEEFPFSNEPPLAFPNLHTLILSDVPWVTNRTFLYFLLEGKAPLKVLHVDKCFRLHGSTLAQLLCEHSQGLEELNVSHISLIDDKVVEMLAEKLLNLKVLNLTCTEITGISIKRLADIRSSESSHSPIERVFAKGCENVSADAVAYGRANGLEIFA</sequence>
<dbReference type="InterPro" id="IPR019734">
    <property type="entry name" value="TPR_rpt"/>
</dbReference>
<dbReference type="PROSITE" id="PS50005">
    <property type="entry name" value="TPR"/>
    <property type="match status" value="1"/>
</dbReference>
<dbReference type="Proteomes" id="UP000234275">
    <property type="component" value="Unassembled WGS sequence"/>
</dbReference>
<keyword evidence="2 3" id="KW-0802">TPR repeat</keyword>
<dbReference type="PANTHER" id="PTHR22904:SF523">
    <property type="entry name" value="STRESS-INDUCED-PHOSPHOPROTEIN 1"/>
    <property type="match status" value="1"/>
</dbReference>
<dbReference type="PROSITE" id="PS50181">
    <property type="entry name" value="FBOX"/>
    <property type="match status" value="1"/>
</dbReference>
<keyword evidence="6" id="KW-1185">Reference proteome</keyword>
<accession>A0A2I2G9Q0</accession>
<dbReference type="SUPFAM" id="SSF48452">
    <property type="entry name" value="TPR-like"/>
    <property type="match status" value="1"/>
</dbReference>
<dbReference type="OrthoDB" id="629492at2759"/>
<keyword evidence="1" id="KW-0677">Repeat</keyword>
<dbReference type="InterPro" id="IPR036047">
    <property type="entry name" value="F-box-like_dom_sf"/>
</dbReference>
<name>A0A2I2G9Q0_9EURO</name>
<evidence type="ECO:0000259" key="4">
    <source>
        <dbReference type="PROSITE" id="PS50181"/>
    </source>
</evidence>
<proteinExistence type="predicted"/>
<protein>
    <recommendedName>
        <fullName evidence="4">F-box domain-containing protein</fullName>
    </recommendedName>
</protein>
<dbReference type="InterPro" id="IPR032675">
    <property type="entry name" value="LRR_dom_sf"/>
</dbReference>
<organism evidence="5 6">
    <name type="scientific">Aspergillus steynii IBT 23096</name>
    <dbReference type="NCBI Taxonomy" id="1392250"/>
    <lineage>
        <taxon>Eukaryota</taxon>
        <taxon>Fungi</taxon>
        <taxon>Dikarya</taxon>
        <taxon>Ascomycota</taxon>
        <taxon>Pezizomycotina</taxon>
        <taxon>Eurotiomycetes</taxon>
        <taxon>Eurotiomycetidae</taxon>
        <taxon>Eurotiales</taxon>
        <taxon>Aspergillaceae</taxon>
        <taxon>Aspergillus</taxon>
        <taxon>Aspergillus subgen. Circumdati</taxon>
    </lineage>
</organism>
<dbReference type="InterPro" id="IPR011990">
    <property type="entry name" value="TPR-like_helical_dom_sf"/>
</dbReference>
<comment type="caution">
    <text evidence="5">The sequence shown here is derived from an EMBL/GenBank/DDBJ whole genome shotgun (WGS) entry which is preliminary data.</text>
</comment>
<dbReference type="SUPFAM" id="SSF81383">
    <property type="entry name" value="F-box domain"/>
    <property type="match status" value="1"/>
</dbReference>
<dbReference type="GeneID" id="36562453"/>
<dbReference type="Gene3D" id="3.80.10.10">
    <property type="entry name" value="Ribonuclease Inhibitor"/>
    <property type="match status" value="1"/>
</dbReference>
<dbReference type="PANTHER" id="PTHR22904">
    <property type="entry name" value="TPR REPEAT CONTAINING PROTEIN"/>
    <property type="match status" value="1"/>
</dbReference>
<dbReference type="STRING" id="1392250.A0A2I2G9Q0"/>
<dbReference type="SMART" id="SM00028">
    <property type="entry name" value="TPR"/>
    <property type="match status" value="3"/>
</dbReference>
<dbReference type="AlphaFoldDB" id="A0A2I2G9Q0"/>